<proteinExistence type="predicted"/>
<evidence type="ECO:0000313" key="2">
    <source>
        <dbReference type="Proteomes" id="UP000001423"/>
    </source>
</evidence>
<protein>
    <submittedName>
        <fullName evidence="1">Uncharacterized protein</fullName>
    </submittedName>
</protein>
<sequence>MFGCSVAGAENRGIEQQRFGQAEIPSRRGLNAMTCAFQATISSVPIFFRLSL</sequence>
<evidence type="ECO:0000313" key="1">
    <source>
        <dbReference type="EMBL" id="CAX32428.1"/>
    </source>
</evidence>
<keyword evidence="2" id="KW-1185">Reference proteome</keyword>
<dbReference type="KEGG" id="pmt:PMT_2910"/>
<dbReference type="HOGENOM" id="CLU_3156626_0_0_3"/>
<dbReference type="AlphaFoldDB" id="B9ESS4"/>
<gene>
    <name evidence="1" type="ordered locus">PMT_2910</name>
</gene>
<name>B9ESS4_PROMM</name>
<dbReference type="EMBL" id="BX548175">
    <property type="protein sequence ID" value="CAX32428.1"/>
    <property type="molecule type" value="Genomic_DNA"/>
</dbReference>
<dbReference type="Proteomes" id="UP000001423">
    <property type="component" value="Chromosome"/>
</dbReference>
<organism evidence="1 2">
    <name type="scientific">Prochlorococcus marinus (strain MIT 9313)</name>
    <dbReference type="NCBI Taxonomy" id="74547"/>
    <lineage>
        <taxon>Bacteria</taxon>
        <taxon>Bacillati</taxon>
        <taxon>Cyanobacteriota</taxon>
        <taxon>Cyanophyceae</taxon>
        <taxon>Synechococcales</taxon>
        <taxon>Prochlorococcaceae</taxon>
        <taxon>Prochlorococcus</taxon>
    </lineage>
</organism>
<accession>B9ESS4</accession>
<reference evidence="1 2" key="1">
    <citation type="journal article" date="2003" name="Nature">
        <title>Genome divergence in two Prochlorococcus ecotypes reflects oceanic niche differentiation.</title>
        <authorList>
            <person name="Rocap G."/>
            <person name="Larimer F.W."/>
            <person name="Lamerdin J.E."/>
            <person name="Malfatti S."/>
            <person name="Chain P."/>
            <person name="Ahlgren N.A."/>
            <person name="Arellano A."/>
            <person name="Coleman M."/>
            <person name="Hauser L."/>
            <person name="Hess W.R."/>
            <person name="Johnson Z.I."/>
            <person name="Land M.L."/>
            <person name="Lindell D."/>
            <person name="Post A.F."/>
            <person name="Regala W."/>
            <person name="Shah M."/>
            <person name="Shaw S.L."/>
            <person name="Steglich C."/>
            <person name="Sullivan M.B."/>
            <person name="Ting C.S."/>
            <person name="Tolonen A."/>
            <person name="Webb E.A."/>
            <person name="Zinser E.R."/>
            <person name="Chisholm S.W."/>
        </authorList>
    </citation>
    <scope>NUCLEOTIDE SEQUENCE [LARGE SCALE GENOMIC DNA]</scope>
    <source>
        <strain evidence="2">MIT 9313</strain>
    </source>
</reference>